<feature type="chain" id="PRO_5013050547" description="Mid2 domain-containing protein" evidence="3">
    <location>
        <begin position="20"/>
        <end position="258"/>
    </location>
</feature>
<dbReference type="PRINTS" id="PR01217">
    <property type="entry name" value="PRICHEXTENSN"/>
</dbReference>
<feature type="signal peptide" evidence="3">
    <location>
        <begin position="1"/>
        <end position="19"/>
    </location>
</feature>
<proteinExistence type="predicted"/>
<keyword evidence="2" id="KW-0812">Transmembrane</keyword>
<feature type="compositionally biased region" description="Basic and acidic residues" evidence="1">
    <location>
        <begin position="105"/>
        <end position="114"/>
    </location>
</feature>
<dbReference type="AlphaFoldDB" id="A0A1Y1YWT2"/>
<keyword evidence="2" id="KW-1133">Transmembrane helix</keyword>
<protein>
    <recommendedName>
        <fullName evidence="6">Mid2 domain-containing protein</fullName>
    </recommendedName>
</protein>
<reference evidence="4 5" key="1">
    <citation type="submission" date="2016-07" db="EMBL/GenBank/DDBJ databases">
        <title>Pervasive Adenine N6-methylation of Active Genes in Fungi.</title>
        <authorList>
            <consortium name="DOE Joint Genome Institute"/>
            <person name="Mondo S.J."/>
            <person name="Dannebaum R.O."/>
            <person name="Kuo R.C."/>
            <person name="Labutti K."/>
            <person name="Haridas S."/>
            <person name="Kuo A."/>
            <person name="Salamov A."/>
            <person name="Ahrendt S.R."/>
            <person name="Lipzen A."/>
            <person name="Sullivan W."/>
            <person name="Andreopoulos W.B."/>
            <person name="Clum A."/>
            <person name="Lindquist E."/>
            <person name="Daum C."/>
            <person name="Ramamoorthy G.K."/>
            <person name="Gryganskyi A."/>
            <person name="Culley D."/>
            <person name="Magnuson J.K."/>
            <person name="James T.Y."/>
            <person name="O'Malley M.A."/>
            <person name="Stajich J.E."/>
            <person name="Spatafora J.W."/>
            <person name="Visel A."/>
            <person name="Grigoriev I.V."/>
        </authorList>
    </citation>
    <scope>NUCLEOTIDE SEQUENCE [LARGE SCALE GENOMIC DNA]</scope>
    <source>
        <strain evidence="4 5">CBS 931.73</strain>
    </source>
</reference>
<feature type="compositionally biased region" description="Polar residues" evidence="1">
    <location>
        <begin position="82"/>
        <end position="91"/>
    </location>
</feature>
<evidence type="ECO:0008006" key="6">
    <source>
        <dbReference type="Google" id="ProtNLM"/>
    </source>
</evidence>
<name>A0A1Y1YWT2_9FUNG</name>
<dbReference type="Proteomes" id="UP000193498">
    <property type="component" value="Unassembled WGS sequence"/>
</dbReference>
<sequence>MPSWTRCLLLILAILICSARPAVLPLKPADSPTAAPPPNPAPTSDALPPASSAAPAPATSAPQPTTPAPAPTPTPDKPVASPENTPSNQPSVPVPLVPTTIPDPGKPHPTEKPADLPNPVPTNADKPTNAPVTPTVSMQTTIQGNSIITKSILVTPTRGSTSASSVPATDDSPPVRQNSTESGSNRSLVAAGVSVGVVVVLASVGIFIFRKWKLSPSRRFRSKLEEGESYHQLPSRSGSRRDLASHNQDTVFLKELHS</sequence>
<organism evidence="4 5">
    <name type="scientific">Basidiobolus meristosporus CBS 931.73</name>
    <dbReference type="NCBI Taxonomy" id="1314790"/>
    <lineage>
        <taxon>Eukaryota</taxon>
        <taxon>Fungi</taxon>
        <taxon>Fungi incertae sedis</taxon>
        <taxon>Zoopagomycota</taxon>
        <taxon>Entomophthoromycotina</taxon>
        <taxon>Basidiobolomycetes</taxon>
        <taxon>Basidiobolales</taxon>
        <taxon>Basidiobolaceae</taxon>
        <taxon>Basidiobolus</taxon>
    </lineage>
</organism>
<gene>
    <name evidence="4" type="ORF">K493DRAFT_312199</name>
</gene>
<feature type="transmembrane region" description="Helical" evidence="2">
    <location>
        <begin position="188"/>
        <end position="209"/>
    </location>
</feature>
<feature type="region of interest" description="Disordered" evidence="1">
    <location>
        <begin position="223"/>
        <end position="246"/>
    </location>
</feature>
<keyword evidence="5" id="KW-1185">Reference proteome</keyword>
<evidence type="ECO:0000313" key="5">
    <source>
        <dbReference type="Proteomes" id="UP000193498"/>
    </source>
</evidence>
<evidence type="ECO:0000313" key="4">
    <source>
        <dbReference type="EMBL" id="ORY02015.1"/>
    </source>
</evidence>
<evidence type="ECO:0000256" key="1">
    <source>
        <dbReference type="SAM" id="MobiDB-lite"/>
    </source>
</evidence>
<keyword evidence="3" id="KW-0732">Signal</keyword>
<dbReference type="EMBL" id="MCFE01000062">
    <property type="protein sequence ID" value="ORY02015.1"/>
    <property type="molecule type" value="Genomic_DNA"/>
</dbReference>
<evidence type="ECO:0000256" key="3">
    <source>
        <dbReference type="SAM" id="SignalP"/>
    </source>
</evidence>
<feature type="compositionally biased region" description="Polar residues" evidence="1">
    <location>
        <begin position="175"/>
        <end position="184"/>
    </location>
</feature>
<accession>A0A1Y1YWT2</accession>
<feature type="compositionally biased region" description="Pro residues" evidence="1">
    <location>
        <begin position="64"/>
        <end position="76"/>
    </location>
</feature>
<feature type="compositionally biased region" description="Polar residues" evidence="1">
    <location>
        <begin position="130"/>
        <end position="139"/>
    </location>
</feature>
<evidence type="ECO:0000256" key="2">
    <source>
        <dbReference type="SAM" id="Phobius"/>
    </source>
</evidence>
<dbReference type="OrthoDB" id="5769876at2759"/>
<feature type="compositionally biased region" description="Low complexity" evidence="1">
    <location>
        <begin position="42"/>
        <end position="63"/>
    </location>
</feature>
<feature type="region of interest" description="Disordered" evidence="1">
    <location>
        <begin position="26"/>
        <end position="139"/>
    </location>
</feature>
<dbReference type="InParanoid" id="A0A1Y1YWT2"/>
<feature type="region of interest" description="Disordered" evidence="1">
    <location>
        <begin position="156"/>
        <end position="184"/>
    </location>
</feature>
<comment type="caution">
    <text evidence="4">The sequence shown here is derived from an EMBL/GenBank/DDBJ whole genome shotgun (WGS) entry which is preliminary data.</text>
</comment>
<feature type="compositionally biased region" description="Polar residues" evidence="1">
    <location>
        <begin position="156"/>
        <end position="167"/>
    </location>
</feature>
<keyword evidence="2" id="KW-0472">Membrane</keyword>